<keyword evidence="3" id="KW-0732">Signal</keyword>
<evidence type="ECO:0000313" key="4">
    <source>
        <dbReference type="EMBL" id="CAQ45885.1"/>
    </source>
</evidence>
<feature type="signal peptide" evidence="3">
    <location>
        <begin position="1"/>
        <end position="25"/>
    </location>
</feature>
<feature type="transmembrane region" description="Helical" evidence="2">
    <location>
        <begin position="438"/>
        <end position="458"/>
    </location>
</feature>
<dbReference type="KEGG" id="sml:Smlt2397"/>
<evidence type="ECO:0000313" key="5">
    <source>
        <dbReference type="Proteomes" id="UP000008840"/>
    </source>
</evidence>
<dbReference type="EnsemblBacteria" id="CAQ45885">
    <property type="protein sequence ID" value="CAQ45885"/>
    <property type="gene ID" value="Smlt2397"/>
</dbReference>
<protein>
    <submittedName>
        <fullName evidence="4">Transmembrane phage protein</fullName>
    </submittedName>
</protein>
<feature type="region of interest" description="Disordered" evidence="1">
    <location>
        <begin position="152"/>
        <end position="263"/>
    </location>
</feature>
<proteinExistence type="predicted"/>
<keyword evidence="2" id="KW-1133">Transmembrane helix</keyword>
<evidence type="ECO:0000256" key="3">
    <source>
        <dbReference type="SAM" id="SignalP"/>
    </source>
</evidence>
<dbReference type="EMBL" id="AM743169">
    <property type="protein sequence ID" value="CAQ45885.1"/>
    <property type="molecule type" value="Genomic_DNA"/>
</dbReference>
<dbReference type="AlphaFoldDB" id="B2FRI3"/>
<organism evidence="4 5">
    <name type="scientific">Stenotrophomonas maltophilia (strain K279a)</name>
    <dbReference type="NCBI Taxonomy" id="522373"/>
    <lineage>
        <taxon>Bacteria</taxon>
        <taxon>Pseudomonadati</taxon>
        <taxon>Pseudomonadota</taxon>
        <taxon>Gammaproteobacteria</taxon>
        <taxon>Lysobacterales</taxon>
        <taxon>Lysobacteraceae</taxon>
        <taxon>Stenotrophomonas</taxon>
        <taxon>Stenotrophomonas maltophilia group</taxon>
    </lineage>
</organism>
<feature type="chain" id="PRO_5002777577" evidence="3">
    <location>
        <begin position="26"/>
        <end position="465"/>
    </location>
</feature>
<name>B2FRI3_STRMK</name>
<keyword evidence="5" id="KW-1185">Reference proteome</keyword>
<feature type="compositionally biased region" description="Gly residues" evidence="1">
    <location>
        <begin position="236"/>
        <end position="259"/>
    </location>
</feature>
<dbReference type="RefSeq" id="WP_012480177.1">
    <property type="nucleotide sequence ID" value="NC_010943.1"/>
</dbReference>
<feature type="compositionally biased region" description="Pro residues" evidence="1">
    <location>
        <begin position="162"/>
        <end position="174"/>
    </location>
</feature>
<accession>B2FRI3</accession>
<keyword evidence="2" id="KW-0472">Membrane</keyword>
<dbReference type="eggNOG" id="ENOG5033BA6">
    <property type="taxonomic scope" value="Bacteria"/>
</dbReference>
<evidence type="ECO:0000256" key="1">
    <source>
        <dbReference type="SAM" id="MobiDB-lite"/>
    </source>
</evidence>
<dbReference type="PROSITE" id="PS51257">
    <property type="entry name" value="PROKAR_LIPOPROTEIN"/>
    <property type="match status" value="1"/>
</dbReference>
<sequence>MSPHFRGLAVVLALAGCVASPSAFAQAVGCSPSPDVKFAECADQGEAYSAAWAAAVEQAARSNNGPGIRWVPLVAPDGAATLMGFIRPSTDSSGVYASVRRSFKATCLSRTEETGWANTSQMVCERGCAYKLYGDGAGGHYYSTFNDSTNSSYGTCKSSDETPPPKPKPDPGPGTDPGTDPGGTDPGGGGTDPGGGGGTDPGGGGGTDPGGGGGTGPDPKPCPVGGKDADGNPCPGDGGGTDPGGGTNPGEGSGSGSGSGTCAKPPVCSGDAIQCAQLFQQWRAGCQAEGLGGKVTGDPTNCKAAYQCEGNAVACGQLAVMRKQMCGAGEGDGNGTLTGDGTCAQSFVCTGGDPVACAELKQVHMLRCAVEKLTKEGNGDDDYGETLNPSDFVGISEGESIEGLDAGGWLGGGSCPALNNTILSQMGVKGLDLLCQGAAVLAAYVLFLGWLHAAFILGRSLTGGG</sequence>
<dbReference type="Proteomes" id="UP000008840">
    <property type="component" value="Chromosome"/>
</dbReference>
<dbReference type="HOGENOM" id="CLU_587818_0_0_6"/>
<gene>
    <name evidence="4" type="ordered locus">Smlt2397</name>
</gene>
<reference evidence="4 5" key="1">
    <citation type="journal article" date="2008" name="Genome Biol.">
        <title>The complete genome, comparative and functional analysis of Stenotrophomonas maltophilia reveals an organism heavily shielded by drug resistance determinants.</title>
        <authorList>
            <person name="Crossman L.C."/>
            <person name="Gould V.C."/>
            <person name="Dow J.M."/>
            <person name="Vernikos G.S."/>
            <person name="Okazaki A."/>
            <person name="Sebaihia M."/>
            <person name="Saunders D."/>
            <person name="Arrowsmith C."/>
            <person name="Carver T."/>
            <person name="Peters N."/>
            <person name="Adlem E."/>
            <person name="Kerhornou A."/>
            <person name="Lord A."/>
            <person name="Murphy L."/>
            <person name="Seeger K."/>
            <person name="Squares R."/>
            <person name="Rutter S."/>
            <person name="Quail M.A."/>
            <person name="Rajandream M.A."/>
            <person name="Harris D."/>
            <person name="Churcher C."/>
            <person name="Bentley S.D."/>
            <person name="Parkhill J."/>
            <person name="Thomson N.R."/>
            <person name="Avison M.B."/>
        </authorList>
    </citation>
    <scope>NUCLEOTIDE SEQUENCE [LARGE SCALE GENOMIC DNA]</scope>
    <source>
        <strain evidence="4 5">K279a</strain>
    </source>
</reference>
<feature type="compositionally biased region" description="Gly residues" evidence="1">
    <location>
        <begin position="180"/>
        <end position="216"/>
    </location>
</feature>
<keyword evidence="2 4" id="KW-0812">Transmembrane</keyword>
<evidence type="ECO:0000256" key="2">
    <source>
        <dbReference type="SAM" id="Phobius"/>
    </source>
</evidence>